<sequence>MNVVFDAETGEQLELFVPARLDCMGTEAASTPASEPPQEQPRKLPSPARAGHRETQSQRVLGDYVDWERQQVAKVEVRLKA</sequence>
<reference evidence="2" key="1">
    <citation type="submission" date="2023-04" db="EMBL/GenBank/DDBJ databases">
        <title>Phytophthora lilii NBRC 32176.</title>
        <authorList>
            <person name="Ichikawa N."/>
            <person name="Sato H."/>
            <person name="Tonouchi N."/>
        </authorList>
    </citation>
    <scope>NUCLEOTIDE SEQUENCE</scope>
    <source>
        <strain evidence="2">NBRC 32176</strain>
    </source>
</reference>
<gene>
    <name evidence="2" type="ORF">Plil01_000567600</name>
</gene>
<accession>A0A9W6WSN6</accession>
<dbReference type="Proteomes" id="UP001165083">
    <property type="component" value="Unassembled WGS sequence"/>
</dbReference>
<comment type="caution">
    <text evidence="2">The sequence shown here is derived from an EMBL/GenBank/DDBJ whole genome shotgun (WGS) entry which is preliminary data.</text>
</comment>
<proteinExistence type="predicted"/>
<dbReference type="EMBL" id="BSXW01000241">
    <property type="protein sequence ID" value="GMF16111.1"/>
    <property type="molecule type" value="Genomic_DNA"/>
</dbReference>
<keyword evidence="3" id="KW-1185">Reference proteome</keyword>
<organism evidence="2 3">
    <name type="scientific">Phytophthora lilii</name>
    <dbReference type="NCBI Taxonomy" id="2077276"/>
    <lineage>
        <taxon>Eukaryota</taxon>
        <taxon>Sar</taxon>
        <taxon>Stramenopiles</taxon>
        <taxon>Oomycota</taxon>
        <taxon>Peronosporomycetes</taxon>
        <taxon>Peronosporales</taxon>
        <taxon>Peronosporaceae</taxon>
        <taxon>Phytophthora</taxon>
    </lineage>
</organism>
<dbReference type="AlphaFoldDB" id="A0A9W6WSN6"/>
<evidence type="ECO:0000313" key="2">
    <source>
        <dbReference type="EMBL" id="GMF16111.1"/>
    </source>
</evidence>
<evidence type="ECO:0000256" key="1">
    <source>
        <dbReference type="SAM" id="MobiDB-lite"/>
    </source>
</evidence>
<evidence type="ECO:0000313" key="3">
    <source>
        <dbReference type="Proteomes" id="UP001165083"/>
    </source>
</evidence>
<feature type="region of interest" description="Disordered" evidence="1">
    <location>
        <begin position="26"/>
        <end position="62"/>
    </location>
</feature>
<name>A0A9W6WSN6_9STRA</name>
<protein>
    <submittedName>
        <fullName evidence="2">Unnamed protein product</fullName>
    </submittedName>
</protein>
<dbReference type="OrthoDB" id="62949at2759"/>